<dbReference type="InterPro" id="IPR001436">
    <property type="entry name" value="Alpha-crystallin/sHSP_animal"/>
</dbReference>
<dbReference type="GO" id="GO:0042026">
    <property type="term" value="P:protein refolding"/>
    <property type="evidence" value="ECO:0007669"/>
    <property type="project" value="TreeGrafter"/>
</dbReference>
<proteinExistence type="inferred from homology"/>
<dbReference type="GO" id="GO:0009408">
    <property type="term" value="P:response to heat"/>
    <property type="evidence" value="ECO:0007669"/>
    <property type="project" value="TreeGrafter"/>
</dbReference>
<dbReference type="GO" id="GO:0046872">
    <property type="term" value="F:metal ion binding"/>
    <property type="evidence" value="ECO:0007669"/>
    <property type="project" value="UniProtKB-KW"/>
</dbReference>
<dbReference type="Gene3D" id="2.60.40.790">
    <property type="match status" value="1"/>
</dbReference>
<keyword evidence="2" id="KW-0479">Metal-binding</keyword>
<comment type="similarity">
    <text evidence="3 4">Belongs to the small heat shock protein (HSP20) family.</text>
</comment>
<evidence type="ECO:0000313" key="7">
    <source>
        <dbReference type="Proteomes" id="UP000230423"/>
    </source>
</evidence>
<dbReference type="GO" id="GO:0051082">
    <property type="term" value="F:unfolded protein binding"/>
    <property type="evidence" value="ECO:0007669"/>
    <property type="project" value="TreeGrafter"/>
</dbReference>
<dbReference type="AlphaFoldDB" id="A0A2G9TEQ5"/>
<dbReference type="PANTHER" id="PTHR45640">
    <property type="entry name" value="HEAT SHOCK PROTEIN HSP-12.2-RELATED"/>
    <property type="match status" value="1"/>
</dbReference>
<dbReference type="GO" id="GO:0005737">
    <property type="term" value="C:cytoplasm"/>
    <property type="evidence" value="ECO:0007669"/>
    <property type="project" value="TreeGrafter"/>
</dbReference>
<evidence type="ECO:0000256" key="4">
    <source>
        <dbReference type="RuleBase" id="RU003616"/>
    </source>
</evidence>
<keyword evidence="1" id="KW-0346">Stress response</keyword>
<sequence length="167" mass="19075">LPWTTETAILPSLLDEVFSQLEQFDDVFDRIEHLDDDEQFERTSSSVPRVAKTERKADVSAMSNLEKVVDQDSKLSFSLDNPEFKPDEVKVSIEGRTLTVEGKREITEGSNYTSRSFLHRRTLPENVDVNRIRSTLTEFGQLTIEVPKPKPGLTARTIPIRKSVNRQ</sequence>
<dbReference type="CDD" id="cd06526">
    <property type="entry name" value="metazoan_ACD"/>
    <property type="match status" value="1"/>
</dbReference>
<evidence type="ECO:0000259" key="5">
    <source>
        <dbReference type="PROSITE" id="PS01031"/>
    </source>
</evidence>
<dbReference type="Proteomes" id="UP000230423">
    <property type="component" value="Unassembled WGS sequence"/>
</dbReference>
<dbReference type="PIRSF" id="PIRSF036514">
    <property type="entry name" value="Sm_HSP_B1"/>
    <property type="match status" value="1"/>
</dbReference>
<reference evidence="6 7" key="1">
    <citation type="submission" date="2015-09" db="EMBL/GenBank/DDBJ databases">
        <title>Draft genome of the parasitic nematode Teladorsagia circumcincta isolate WARC Sus (inbred).</title>
        <authorList>
            <person name="Mitreva M."/>
        </authorList>
    </citation>
    <scope>NUCLEOTIDE SEQUENCE [LARGE SCALE GENOMIC DNA]</scope>
    <source>
        <strain evidence="6 7">S</strain>
    </source>
</reference>
<dbReference type="InterPro" id="IPR008978">
    <property type="entry name" value="HSP20-like_chaperone"/>
</dbReference>
<dbReference type="InterPro" id="IPR002068">
    <property type="entry name" value="A-crystallin/Hsp20_dom"/>
</dbReference>
<dbReference type="PROSITE" id="PS01031">
    <property type="entry name" value="SHSP"/>
    <property type="match status" value="1"/>
</dbReference>
<gene>
    <name evidence="6" type="ORF">TELCIR_22142</name>
</gene>
<protein>
    <submittedName>
        <fullName evidence="6">Hsp20/alpha crystallin family protein</fullName>
    </submittedName>
</protein>
<keyword evidence="7" id="KW-1185">Reference proteome</keyword>
<dbReference type="GO" id="GO:0005634">
    <property type="term" value="C:nucleus"/>
    <property type="evidence" value="ECO:0007669"/>
    <property type="project" value="TreeGrafter"/>
</dbReference>
<dbReference type="SUPFAM" id="SSF49764">
    <property type="entry name" value="HSP20-like chaperones"/>
    <property type="match status" value="1"/>
</dbReference>
<dbReference type="PANTHER" id="PTHR45640:SF13">
    <property type="entry name" value="HEAT SHOCK PROTEIN 22-RELATED"/>
    <property type="match status" value="1"/>
</dbReference>
<evidence type="ECO:0000256" key="1">
    <source>
        <dbReference type="ARBA" id="ARBA00023016"/>
    </source>
</evidence>
<feature type="domain" description="SHSP" evidence="5">
    <location>
        <begin position="56"/>
        <end position="163"/>
    </location>
</feature>
<dbReference type="InterPro" id="IPR055269">
    <property type="entry name" value="Alpha-crystallin/HSP_16"/>
</dbReference>
<evidence type="ECO:0000256" key="3">
    <source>
        <dbReference type="PROSITE-ProRule" id="PRU00285"/>
    </source>
</evidence>
<dbReference type="EMBL" id="KZ376448">
    <property type="protein sequence ID" value="PIO56459.1"/>
    <property type="molecule type" value="Genomic_DNA"/>
</dbReference>
<dbReference type="Pfam" id="PF00011">
    <property type="entry name" value="HSP20"/>
    <property type="match status" value="1"/>
</dbReference>
<organism evidence="6 7">
    <name type="scientific">Teladorsagia circumcincta</name>
    <name type="common">Brown stomach worm</name>
    <name type="synonym">Ostertagia circumcincta</name>
    <dbReference type="NCBI Taxonomy" id="45464"/>
    <lineage>
        <taxon>Eukaryota</taxon>
        <taxon>Metazoa</taxon>
        <taxon>Ecdysozoa</taxon>
        <taxon>Nematoda</taxon>
        <taxon>Chromadorea</taxon>
        <taxon>Rhabditida</taxon>
        <taxon>Rhabditina</taxon>
        <taxon>Rhabditomorpha</taxon>
        <taxon>Strongyloidea</taxon>
        <taxon>Trichostrongylidae</taxon>
        <taxon>Teladorsagia</taxon>
    </lineage>
</organism>
<dbReference type="OrthoDB" id="1431247at2759"/>
<feature type="non-terminal residue" evidence="6">
    <location>
        <position position="1"/>
    </location>
</feature>
<evidence type="ECO:0000256" key="2">
    <source>
        <dbReference type="PIRSR" id="PIRSR036514-1"/>
    </source>
</evidence>
<accession>A0A2G9TEQ5</accession>
<keyword evidence="2" id="KW-0862">Zinc</keyword>
<feature type="binding site" evidence="2">
    <location>
        <position position="105"/>
    </location>
    <ligand>
        <name>Zn(2+)</name>
        <dbReference type="ChEBI" id="CHEBI:29105"/>
        <label>1</label>
    </ligand>
</feature>
<name>A0A2G9TEQ5_TELCI</name>
<evidence type="ECO:0000313" key="6">
    <source>
        <dbReference type="EMBL" id="PIO56459.1"/>
    </source>
</evidence>
<dbReference type="PRINTS" id="PR00299">
    <property type="entry name" value="ACRYSTALLIN"/>
</dbReference>